<feature type="signal peptide" evidence="1">
    <location>
        <begin position="1"/>
        <end position="34"/>
    </location>
</feature>
<dbReference type="EMBL" id="CP144541">
    <property type="protein sequence ID" value="WVW80483.1"/>
    <property type="molecule type" value="Genomic_DNA"/>
</dbReference>
<reference evidence="3" key="4">
    <citation type="submission" date="2024-02" db="EMBL/GenBank/DDBJ databases">
        <title>Comparative genomics of Cryptococcus and Kwoniella reveals pathogenesis evolution and contrasting modes of karyotype evolution via chromosome fusion or intercentromeric recombination.</title>
        <authorList>
            <person name="Coelho M.A."/>
            <person name="David-Palma M."/>
            <person name="Shea T."/>
            <person name="Bowers K."/>
            <person name="McGinley-Smith S."/>
            <person name="Mohammad A.W."/>
            <person name="Gnirke A."/>
            <person name="Yurkov A.M."/>
            <person name="Nowrousian M."/>
            <person name="Sun S."/>
            <person name="Cuomo C.A."/>
            <person name="Heitman J."/>
        </authorList>
    </citation>
    <scope>NUCLEOTIDE SEQUENCE</scope>
    <source>
        <strain evidence="3">CBS 10118</strain>
    </source>
</reference>
<dbReference type="RefSeq" id="XP_019050716.1">
    <property type="nucleotide sequence ID" value="XM_019187838.1"/>
</dbReference>
<feature type="chain" id="PRO_5042335033" description="Transmembrane protein" evidence="1">
    <location>
        <begin position="35"/>
        <end position="68"/>
    </location>
</feature>
<reference evidence="3" key="2">
    <citation type="submission" date="2013-07" db="EMBL/GenBank/DDBJ databases">
        <authorList>
            <consortium name="The Broad Institute Genome Sequencing Platform"/>
            <person name="Cuomo C."/>
            <person name="Litvintseva A."/>
            <person name="Chen Y."/>
            <person name="Heitman J."/>
            <person name="Sun S."/>
            <person name="Springer D."/>
            <person name="Dromer F."/>
            <person name="Young S.K."/>
            <person name="Zeng Q."/>
            <person name="Gargeya S."/>
            <person name="Fitzgerald M."/>
            <person name="Abouelleil A."/>
            <person name="Alvarado L."/>
            <person name="Berlin A.M."/>
            <person name="Chapman S.B."/>
            <person name="Dewar J."/>
            <person name="Goldberg J."/>
            <person name="Griggs A."/>
            <person name="Gujja S."/>
            <person name="Hansen M."/>
            <person name="Howarth C."/>
            <person name="Imamovic A."/>
            <person name="Larimer J."/>
            <person name="McCowan C."/>
            <person name="Murphy C."/>
            <person name="Pearson M."/>
            <person name="Priest M."/>
            <person name="Roberts A."/>
            <person name="Saif S."/>
            <person name="Shea T."/>
            <person name="Sykes S."/>
            <person name="Wortman J."/>
            <person name="Nusbaum C."/>
            <person name="Birren B."/>
        </authorList>
    </citation>
    <scope>NUCLEOTIDE SEQUENCE</scope>
    <source>
        <strain evidence="3">CBS 10118</strain>
    </source>
</reference>
<keyword evidence="1" id="KW-0732">Signal</keyword>
<evidence type="ECO:0000313" key="2">
    <source>
        <dbReference type="EMBL" id="OCF29646.1"/>
    </source>
</evidence>
<evidence type="ECO:0000313" key="4">
    <source>
        <dbReference type="Proteomes" id="UP000092730"/>
    </source>
</evidence>
<accession>A0A1B9GF64</accession>
<dbReference type="AlphaFoldDB" id="A0A1B9GF64"/>
<reference evidence="2" key="3">
    <citation type="submission" date="2014-01" db="EMBL/GenBank/DDBJ databases">
        <title>Evolution of pathogenesis and genome organization in the Tremellales.</title>
        <authorList>
            <person name="Cuomo C."/>
            <person name="Litvintseva A."/>
            <person name="Heitman J."/>
            <person name="Chen Y."/>
            <person name="Sun S."/>
            <person name="Springer D."/>
            <person name="Dromer F."/>
            <person name="Young S."/>
            <person name="Zeng Q."/>
            <person name="Chapman S."/>
            <person name="Gujja S."/>
            <person name="Saif S."/>
            <person name="Birren B."/>
        </authorList>
    </citation>
    <scope>NUCLEOTIDE SEQUENCE</scope>
    <source>
        <strain evidence="2">CBS 10118</strain>
    </source>
</reference>
<proteinExistence type="predicted"/>
<evidence type="ECO:0008006" key="5">
    <source>
        <dbReference type="Google" id="ProtNLM"/>
    </source>
</evidence>
<dbReference type="VEuPathDB" id="FungiDB:I302_01156"/>
<dbReference type="Proteomes" id="UP000092730">
    <property type="component" value="Chromosome 1"/>
</dbReference>
<dbReference type="GeneID" id="30205555"/>
<dbReference type="EMBL" id="KI894018">
    <property type="protein sequence ID" value="OCF29646.1"/>
    <property type="molecule type" value="Genomic_DNA"/>
</dbReference>
<sequence length="68" mass="7841">MSSTTKSTRLIFSPIVFILVLLLIMAFMATPAEAAFNPVYMSYYCRQQCEQKFAMCARVAIQHRLQFI</sequence>
<dbReference type="KEGG" id="kbi:30205555"/>
<evidence type="ECO:0000313" key="3">
    <source>
        <dbReference type="EMBL" id="WVW80483.1"/>
    </source>
</evidence>
<protein>
    <recommendedName>
        <fullName evidence="5">Transmembrane protein</fullName>
    </recommendedName>
</protein>
<name>A0A1B9GF64_9TREE</name>
<evidence type="ECO:0000256" key="1">
    <source>
        <dbReference type="SAM" id="SignalP"/>
    </source>
</evidence>
<organism evidence="2">
    <name type="scientific">Kwoniella bestiolae CBS 10118</name>
    <dbReference type="NCBI Taxonomy" id="1296100"/>
    <lineage>
        <taxon>Eukaryota</taxon>
        <taxon>Fungi</taxon>
        <taxon>Dikarya</taxon>
        <taxon>Basidiomycota</taxon>
        <taxon>Agaricomycotina</taxon>
        <taxon>Tremellomycetes</taxon>
        <taxon>Tremellales</taxon>
        <taxon>Cryptococcaceae</taxon>
        <taxon>Kwoniella</taxon>
    </lineage>
</organism>
<keyword evidence="4" id="KW-1185">Reference proteome</keyword>
<gene>
    <name evidence="2" type="ORF">I302_01156</name>
    <name evidence="3" type="ORF">I302_102466</name>
</gene>
<reference evidence="2" key="1">
    <citation type="submission" date="2013-07" db="EMBL/GenBank/DDBJ databases">
        <title>The Genome Sequence of Cryptococcus bestiolae CBS10118.</title>
        <authorList>
            <consortium name="The Broad Institute Genome Sequencing Platform"/>
            <person name="Cuomo C."/>
            <person name="Litvintseva A."/>
            <person name="Chen Y."/>
            <person name="Heitman J."/>
            <person name="Sun S."/>
            <person name="Springer D."/>
            <person name="Dromer F."/>
            <person name="Young S.K."/>
            <person name="Zeng Q."/>
            <person name="Gargeya S."/>
            <person name="Fitzgerald M."/>
            <person name="Abouelleil A."/>
            <person name="Alvarado L."/>
            <person name="Berlin A.M."/>
            <person name="Chapman S.B."/>
            <person name="Dewar J."/>
            <person name="Goldberg J."/>
            <person name="Griggs A."/>
            <person name="Gujja S."/>
            <person name="Hansen M."/>
            <person name="Howarth C."/>
            <person name="Imamovic A."/>
            <person name="Larimer J."/>
            <person name="McCowan C."/>
            <person name="Murphy C."/>
            <person name="Pearson M."/>
            <person name="Priest M."/>
            <person name="Roberts A."/>
            <person name="Saif S."/>
            <person name="Shea T."/>
            <person name="Sykes S."/>
            <person name="Wortman J."/>
            <person name="Nusbaum C."/>
            <person name="Birren B."/>
        </authorList>
    </citation>
    <scope>NUCLEOTIDE SEQUENCE [LARGE SCALE GENOMIC DNA]</scope>
    <source>
        <strain evidence="2">CBS 10118</strain>
    </source>
</reference>